<gene>
    <name evidence="3" type="ORF">SCMC78_30970</name>
</gene>
<reference evidence="3" key="1">
    <citation type="submission" date="2024-07" db="EMBL/GenBank/DDBJ databases">
        <title>Complete genome sequences of cellulolytic bacteria, Kitasatospora sp. CMC57 and Streptomyces sp. CMC78, isolated from Japanese agricultural soil.</title>
        <authorList>
            <person name="Hashimoto T."/>
            <person name="Ito M."/>
            <person name="Iwamoto M."/>
            <person name="Fukahori D."/>
            <person name="Shoda T."/>
            <person name="Sakoda M."/>
            <person name="Morohoshi T."/>
            <person name="Mitsuboshi M."/>
            <person name="Nishizawa T."/>
        </authorList>
    </citation>
    <scope>NUCLEOTIDE SEQUENCE</scope>
    <source>
        <strain evidence="3">CMC78</strain>
    </source>
</reference>
<dbReference type="RefSeq" id="WP_319600324.1">
    <property type="nucleotide sequence ID" value="NZ_AP035884.1"/>
</dbReference>
<protein>
    <recommendedName>
        <fullName evidence="4">DUF4178 domain-containing protein</fullName>
    </recommendedName>
</protein>
<feature type="transmembrane region" description="Helical" evidence="2">
    <location>
        <begin position="81"/>
        <end position="101"/>
    </location>
</feature>
<evidence type="ECO:0000256" key="1">
    <source>
        <dbReference type="SAM" id="MobiDB-lite"/>
    </source>
</evidence>
<accession>A0AB33KNQ9</accession>
<dbReference type="KEGG" id="stcm:SCMC78_30970"/>
<dbReference type="AlphaFoldDB" id="A0AB33KNQ9"/>
<feature type="transmembrane region" description="Helical" evidence="2">
    <location>
        <begin position="44"/>
        <end position="69"/>
    </location>
</feature>
<dbReference type="EMBL" id="AP035884">
    <property type="protein sequence ID" value="BFP53290.1"/>
    <property type="molecule type" value="Genomic_DNA"/>
</dbReference>
<keyword evidence="2" id="KW-0812">Transmembrane</keyword>
<feature type="region of interest" description="Disordered" evidence="1">
    <location>
        <begin position="311"/>
        <end position="331"/>
    </location>
</feature>
<sequence>MSMRENTIVQTLFLPSAQTAEWMAAARTPETRARIQRWSRIETAGIAATLMGITLLLLASFASIGVAVWHSVTDGDPAGPLWWIWGTAVGVAGIGALTWVLGSSRRQAACFADGYETVGTVDRAIEHPGSGDDLTWWDVRISAAVAESSVLRRRLHIEGEHHNRRVGGPVRFRHNTLRPDALDDVHLVDWAGTIGHSSRRGRNAVLPALDRTPRIAMVTVNEESDFMTGWPGLYVTYRGTDGRQHEVRLADHVDDSWLDRFPAGSTWQVYCFRDPALADTVVFLTEEHDDVWRSGTYLWLGVRGEVRTGQFRKPRPGSPFLGEDSPWRFEP</sequence>
<keyword evidence="2" id="KW-1133">Transmembrane helix</keyword>
<organism evidence="3">
    <name type="scientific">Streptomyces sp. CMC78</name>
    <dbReference type="NCBI Taxonomy" id="3231512"/>
    <lineage>
        <taxon>Bacteria</taxon>
        <taxon>Bacillati</taxon>
        <taxon>Actinomycetota</taxon>
        <taxon>Actinomycetes</taxon>
        <taxon>Kitasatosporales</taxon>
        <taxon>Streptomycetaceae</taxon>
        <taxon>Streptomyces</taxon>
    </lineage>
</organism>
<evidence type="ECO:0008006" key="4">
    <source>
        <dbReference type="Google" id="ProtNLM"/>
    </source>
</evidence>
<evidence type="ECO:0000256" key="2">
    <source>
        <dbReference type="SAM" id="Phobius"/>
    </source>
</evidence>
<name>A0AB33KNQ9_9ACTN</name>
<proteinExistence type="predicted"/>
<evidence type="ECO:0000313" key="3">
    <source>
        <dbReference type="EMBL" id="BFP53290.1"/>
    </source>
</evidence>
<keyword evidence="2" id="KW-0472">Membrane</keyword>